<comment type="cofactor">
    <cofactor evidence="1 12">
        <name>Mg(2+)</name>
        <dbReference type="ChEBI" id="CHEBI:18420"/>
    </cofactor>
</comment>
<organism evidence="13 14">
    <name type="scientific">Rhizobium subbaraonis</name>
    <dbReference type="NCBI Taxonomy" id="908946"/>
    <lineage>
        <taxon>Bacteria</taxon>
        <taxon>Pseudomonadati</taxon>
        <taxon>Pseudomonadota</taxon>
        <taxon>Alphaproteobacteria</taxon>
        <taxon>Hyphomicrobiales</taxon>
        <taxon>Rhizobiaceae</taxon>
        <taxon>Rhizobium/Agrobacterium group</taxon>
        <taxon>Rhizobium</taxon>
    </lineage>
</organism>
<feature type="binding site" evidence="12">
    <location>
        <position position="98"/>
    </location>
    <ligand>
        <name>Mg(2+)</name>
        <dbReference type="ChEBI" id="CHEBI:18420"/>
        <label>1</label>
        <note>catalytic</note>
    </ligand>
</feature>
<dbReference type="PANTHER" id="PTHR43200:SF6">
    <property type="entry name" value="3'(2'),5'-BISPHOSPHATE NUCLEOTIDASE"/>
    <property type="match status" value="1"/>
</dbReference>
<comment type="catalytic activity">
    <reaction evidence="10">
        <text>L-histidinol phosphate + H2O = L-histidinol + phosphate</text>
        <dbReference type="Rhea" id="RHEA:14465"/>
        <dbReference type="ChEBI" id="CHEBI:15377"/>
        <dbReference type="ChEBI" id="CHEBI:43474"/>
        <dbReference type="ChEBI" id="CHEBI:57699"/>
        <dbReference type="ChEBI" id="CHEBI:57980"/>
        <dbReference type="EC" id="3.1.3.15"/>
    </reaction>
</comment>
<evidence type="ECO:0000256" key="7">
    <source>
        <dbReference type="ARBA" id="ARBA00022801"/>
    </source>
</evidence>
<dbReference type="Proteomes" id="UP000219167">
    <property type="component" value="Unassembled WGS sequence"/>
</dbReference>
<dbReference type="CDD" id="cd01641">
    <property type="entry name" value="Bacterial_IMPase_like_1"/>
    <property type="match status" value="1"/>
</dbReference>
<dbReference type="SUPFAM" id="SSF56655">
    <property type="entry name" value="Carbohydrate phosphatase"/>
    <property type="match status" value="1"/>
</dbReference>
<dbReference type="FunFam" id="3.30.540.10:FF:000030">
    <property type="entry name" value="Inositol monophosphatase"/>
    <property type="match status" value="1"/>
</dbReference>
<evidence type="ECO:0000256" key="12">
    <source>
        <dbReference type="PIRSR" id="PIRSR600760-2"/>
    </source>
</evidence>
<dbReference type="Gene3D" id="3.30.540.10">
    <property type="entry name" value="Fructose-1,6-Bisphosphatase, subunit A, domain 1"/>
    <property type="match status" value="1"/>
</dbReference>
<feature type="binding site" evidence="12">
    <location>
        <position position="101"/>
    </location>
    <ligand>
        <name>Mg(2+)</name>
        <dbReference type="ChEBI" id="CHEBI:18420"/>
        <label>1</label>
        <note>catalytic</note>
    </ligand>
</feature>
<protein>
    <recommendedName>
        <fullName evidence="4 11">Histidinol-phosphatase</fullName>
        <ecNumber evidence="4 11">3.1.3.15</ecNumber>
    </recommendedName>
</protein>
<keyword evidence="7" id="KW-0378">Hydrolase</keyword>
<accession>A0A285U5B7</accession>
<evidence type="ECO:0000256" key="5">
    <source>
        <dbReference type="ARBA" id="ARBA00022605"/>
    </source>
</evidence>
<dbReference type="PANTHER" id="PTHR43200">
    <property type="entry name" value="PHOSPHATASE"/>
    <property type="match status" value="1"/>
</dbReference>
<name>A0A285U5B7_9HYPH</name>
<dbReference type="InterPro" id="IPR011809">
    <property type="entry name" value="His_9_proposed"/>
</dbReference>
<gene>
    <name evidence="13" type="ORF">SAMN05892877_103254</name>
</gene>
<dbReference type="Pfam" id="PF00459">
    <property type="entry name" value="Inositol_P"/>
    <property type="match status" value="1"/>
</dbReference>
<dbReference type="GO" id="GO:0004401">
    <property type="term" value="F:histidinol-phosphatase activity"/>
    <property type="evidence" value="ECO:0007669"/>
    <property type="project" value="UniProtKB-UniRule"/>
</dbReference>
<keyword evidence="8 12" id="KW-0460">Magnesium</keyword>
<evidence type="ECO:0000256" key="10">
    <source>
        <dbReference type="ARBA" id="ARBA00049158"/>
    </source>
</evidence>
<evidence type="ECO:0000256" key="6">
    <source>
        <dbReference type="ARBA" id="ARBA00022723"/>
    </source>
</evidence>
<keyword evidence="5" id="KW-0028">Amino-acid biosynthesis</keyword>
<feature type="binding site" evidence="12">
    <location>
        <position position="82"/>
    </location>
    <ligand>
        <name>Mg(2+)</name>
        <dbReference type="ChEBI" id="CHEBI:18420"/>
        <label>1</label>
        <note>catalytic</note>
    </ligand>
</feature>
<comment type="pathway">
    <text evidence="2">Amino-acid biosynthesis; L-histidine biosynthesis; L-histidine from 5-phospho-alpha-D-ribose 1-diphosphate: step 8/9.</text>
</comment>
<evidence type="ECO:0000256" key="2">
    <source>
        <dbReference type="ARBA" id="ARBA00004970"/>
    </source>
</evidence>
<dbReference type="GO" id="GO:0000105">
    <property type="term" value="P:L-histidine biosynthetic process"/>
    <property type="evidence" value="ECO:0007669"/>
    <property type="project" value="UniProtKB-UniRule"/>
</dbReference>
<dbReference type="InterPro" id="IPR020583">
    <property type="entry name" value="Inositol_monoP_metal-BS"/>
</dbReference>
<dbReference type="EMBL" id="OBQD01000003">
    <property type="protein sequence ID" value="SOC36913.1"/>
    <property type="molecule type" value="Genomic_DNA"/>
</dbReference>
<dbReference type="AlphaFoldDB" id="A0A285U5B7"/>
<keyword evidence="14" id="KW-1185">Reference proteome</keyword>
<proteinExistence type="inferred from homology"/>
<dbReference type="PRINTS" id="PR00377">
    <property type="entry name" value="IMPHPHTASES"/>
</dbReference>
<evidence type="ECO:0000256" key="3">
    <source>
        <dbReference type="ARBA" id="ARBA00009759"/>
    </source>
</evidence>
<evidence type="ECO:0000313" key="13">
    <source>
        <dbReference type="EMBL" id="SOC36913.1"/>
    </source>
</evidence>
<dbReference type="InterPro" id="IPR000760">
    <property type="entry name" value="Inositol_monophosphatase-like"/>
</dbReference>
<feature type="binding site" evidence="12">
    <location>
        <position position="225"/>
    </location>
    <ligand>
        <name>Mg(2+)</name>
        <dbReference type="ChEBI" id="CHEBI:18420"/>
        <label>1</label>
        <note>catalytic</note>
    </ligand>
</feature>
<keyword evidence="6 12" id="KW-0479">Metal-binding</keyword>
<dbReference type="UniPathway" id="UPA00031">
    <property type="reaction ID" value="UER00013"/>
</dbReference>
<reference evidence="13 14" key="1">
    <citation type="submission" date="2017-08" db="EMBL/GenBank/DDBJ databases">
        <authorList>
            <person name="de Groot N.N."/>
        </authorList>
    </citation>
    <scope>NUCLEOTIDE SEQUENCE [LARGE SCALE GENOMIC DNA]</scope>
    <source>
        <strain evidence="13 14">JC85</strain>
    </source>
</reference>
<evidence type="ECO:0000256" key="1">
    <source>
        <dbReference type="ARBA" id="ARBA00001946"/>
    </source>
</evidence>
<comment type="similarity">
    <text evidence="3">Belongs to the inositol monophosphatase superfamily.</text>
</comment>
<dbReference type="GO" id="GO:0046872">
    <property type="term" value="F:metal ion binding"/>
    <property type="evidence" value="ECO:0007669"/>
    <property type="project" value="UniProtKB-KW"/>
</dbReference>
<dbReference type="Gene3D" id="3.40.190.80">
    <property type="match status" value="1"/>
</dbReference>
<evidence type="ECO:0000256" key="4">
    <source>
        <dbReference type="ARBA" id="ARBA00013085"/>
    </source>
</evidence>
<keyword evidence="9" id="KW-0368">Histidine biosynthesis</keyword>
<evidence type="ECO:0000256" key="11">
    <source>
        <dbReference type="NCBIfam" id="TIGR02067"/>
    </source>
</evidence>
<dbReference type="NCBIfam" id="TIGR02067">
    <property type="entry name" value="his_9_HisN"/>
    <property type="match status" value="1"/>
</dbReference>
<dbReference type="PROSITE" id="PS00629">
    <property type="entry name" value="IMP_1"/>
    <property type="match status" value="1"/>
</dbReference>
<feature type="binding site" evidence="12">
    <location>
        <position position="100"/>
    </location>
    <ligand>
        <name>Mg(2+)</name>
        <dbReference type="ChEBI" id="CHEBI:18420"/>
        <label>1</label>
        <note>catalytic</note>
    </ligand>
</feature>
<sequence>MLYGRADFHPNNESAMLPDRAFFDLLADAAKAETLPRFRVGADVVNKEAKGFDPVTEGDRAAEAAIRALIEKQFPEHGILGEEHGSVGLDREYVWVIDPIDGTRAFISGVPVWGTLIGLYRNGRAVMGLIDQPFTGERYFADGTQSLYSGPEGRRVLSTRACERLSDAIMFTTSPHIFDAADRQRYDVVQEKVRLFRYGVDCYAYALLAAGHVDLVVESALKAYDVGGLIPVIEQAGGIITDWDGGRAEMGGRVIAAGSRAVYDEAMALLRG</sequence>
<dbReference type="EC" id="3.1.3.15" evidence="4 11"/>
<evidence type="ECO:0000256" key="9">
    <source>
        <dbReference type="ARBA" id="ARBA00023102"/>
    </source>
</evidence>
<dbReference type="InterPro" id="IPR051090">
    <property type="entry name" value="Inositol_monoP_superfamily"/>
</dbReference>
<evidence type="ECO:0000313" key="14">
    <source>
        <dbReference type="Proteomes" id="UP000219167"/>
    </source>
</evidence>
<evidence type="ECO:0000256" key="8">
    <source>
        <dbReference type="ARBA" id="ARBA00022842"/>
    </source>
</evidence>